<dbReference type="PROSITE" id="PS50268">
    <property type="entry name" value="CADHERIN_2"/>
    <property type="match status" value="1"/>
</dbReference>
<dbReference type="AlphaFoldDB" id="A0A2A7UVA3"/>
<keyword evidence="2" id="KW-0812">Transmembrane</keyword>
<dbReference type="GO" id="GO:0007156">
    <property type="term" value="P:homophilic cell adhesion via plasma membrane adhesion molecules"/>
    <property type="evidence" value="ECO:0007669"/>
    <property type="project" value="InterPro"/>
</dbReference>
<dbReference type="Proteomes" id="UP000220246">
    <property type="component" value="Unassembled WGS sequence"/>
</dbReference>
<proteinExistence type="predicted"/>
<evidence type="ECO:0000259" key="7">
    <source>
        <dbReference type="PROSITE" id="PS51829"/>
    </source>
</evidence>
<evidence type="ECO:0008006" key="10">
    <source>
        <dbReference type="Google" id="ProtNLM"/>
    </source>
</evidence>
<dbReference type="SUPFAM" id="SSF49785">
    <property type="entry name" value="Galactose-binding domain-like"/>
    <property type="match status" value="1"/>
</dbReference>
<dbReference type="Gene3D" id="2.60.40.60">
    <property type="entry name" value="Cadherins"/>
    <property type="match status" value="1"/>
</dbReference>
<accession>A0A2A7UVA3</accession>
<evidence type="ECO:0000256" key="5">
    <source>
        <dbReference type="ARBA" id="ARBA00022989"/>
    </source>
</evidence>
<dbReference type="PANTHER" id="PTHR24026:SF126">
    <property type="entry name" value="PROTOCADHERIN FAT 4"/>
    <property type="match status" value="1"/>
</dbReference>
<protein>
    <recommendedName>
        <fullName evidence="10">P/Homo B domain-containing protein</fullName>
    </recommendedName>
</protein>
<dbReference type="PANTHER" id="PTHR24026">
    <property type="entry name" value="FAT ATYPICAL CADHERIN-RELATED"/>
    <property type="match status" value="1"/>
</dbReference>
<dbReference type="GO" id="GO:0006508">
    <property type="term" value="P:proteolysis"/>
    <property type="evidence" value="ECO:0007669"/>
    <property type="project" value="UniProtKB-KW"/>
</dbReference>
<dbReference type="Pfam" id="PF13205">
    <property type="entry name" value="Big_5"/>
    <property type="match status" value="1"/>
</dbReference>
<keyword evidence="5" id="KW-1133">Transmembrane helix</keyword>
<dbReference type="InterPro" id="IPR002884">
    <property type="entry name" value="P_dom"/>
</dbReference>
<feature type="domain" description="Cadherin" evidence="6">
    <location>
        <begin position="463"/>
        <end position="553"/>
    </location>
</feature>
<feature type="domain" description="P/Homo B" evidence="7">
    <location>
        <begin position="636"/>
        <end position="787"/>
    </location>
</feature>
<keyword evidence="9" id="KW-1185">Reference proteome</keyword>
<keyword evidence="3" id="KW-0732">Signal</keyword>
<gene>
    <name evidence="8" type="ORF">CRM82_11820</name>
</gene>
<dbReference type="Pfam" id="PF01483">
    <property type="entry name" value="P_proprotein"/>
    <property type="match status" value="1"/>
</dbReference>
<sequence>MTVGRARCCLTAPLNSLPSLHLSMSKTIAKAQYHLNTRKAALPLQAGQANTYKAVPGEAYRVLKRAEGAAGDELASDVLAQRSGSDLQLDYADGTRITLQDYFTECRGDAACSVTLAGDAPEGWELTAGAKDGASLADGSSLLYAHGSPEALASMAGSHPGLEQPLAGLQGNLRTYLPQESSGMGWIAGGTGLGALMASGGGGGGGGGATAAVAVQNFVKLSFVGGPALDGNDLSVEVYSADGKTLLGTGKLAADGSVTVNVKDYQGVVVVKLLNTGGANDYLDEATGLGKDLGTQLYSMGVISAPNSTINLNVNVLTTIAYVKAQEGVGGTPDNPAVLSAQQVSDTAKAISAVFQIEDVLRTSAVATNGGNYNAADGLSAGEKYGSVLAAFSGADKLGAGNVQQTLDKVLAGITISGGQAAITNESQALLVEGAKVANVPGGSSNDPSGGVSGIVDTYAPVFSSSGTASVYEHIGEGKVVYTAVASDPSAFAYSLAGDDASAFRIDPQTGAVTLIGDPDFATKSSYSFKVVATDAAGNTSSQDIALDVKLAEPIIQKLVVESGSFNIGDVVTATITISGDSGVPLSSISGTVNGFALGNLTRVNSTTYTATFTVSSGGVDIAEGESIPVSFSLGDGASRNTPVYNQSNKEAQPIVDNSTTSYELYVDSDADAADIVRLGLNATHTYKGDLIILLVAPNGSQVTLFSQQGGGADDFVNTYFTTGGANLSTGVGAFTGSFAPEQGFDGLSGAARGTWTLVVKDVQASDAGVLSNWSLTLPDYTGSMIATEGSTVIDANAPLLLSSSPQDDAESAVASANLTLTFGENIQAGTGSIRIVNNDNPADTRLIDINDGTQISINGKVLVINPSNDLLAGGNYHIEIDGSALHDAAGNNYAGISSSDSLNFTVAAAAASQLLVTDGGVFVDSNGDGMLDAGEAQLIRLDQGQWVYTAAATGSTEQTAGALGAAIGINGLQDGAGHAIAFADGEWTVTFLSVTGPKLDLAGFGADDKIVVDMSEATVSGNQFAMGQDLGVLEEGRWVGDRWGWDDSELPSDAWGKVTHYPYDYSAGVEEASLEVSLGESITAHYEVINRPGDNRSGDITLAINLPTNYLYDFLLPAAD</sequence>
<dbReference type="InterPro" id="IPR015919">
    <property type="entry name" value="Cadherin-like_sf"/>
</dbReference>
<organism evidence="8 9">
    <name type="scientific">Comamonas terrigena</name>
    <dbReference type="NCBI Taxonomy" id="32013"/>
    <lineage>
        <taxon>Bacteria</taxon>
        <taxon>Pseudomonadati</taxon>
        <taxon>Pseudomonadota</taxon>
        <taxon>Betaproteobacteria</taxon>
        <taxon>Burkholderiales</taxon>
        <taxon>Comamonadaceae</taxon>
        <taxon>Comamonas</taxon>
    </lineage>
</organism>
<dbReference type="STRING" id="1219032.GCA_001515545_01335"/>
<dbReference type="GO" id="GO:0005509">
    <property type="term" value="F:calcium ion binding"/>
    <property type="evidence" value="ECO:0007669"/>
    <property type="project" value="InterPro"/>
</dbReference>
<dbReference type="GO" id="GO:0004252">
    <property type="term" value="F:serine-type endopeptidase activity"/>
    <property type="evidence" value="ECO:0007669"/>
    <property type="project" value="InterPro"/>
</dbReference>
<dbReference type="GO" id="GO:0005886">
    <property type="term" value="C:plasma membrane"/>
    <property type="evidence" value="ECO:0007669"/>
    <property type="project" value="UniProtKB-SubCell"/>
</dbReference>
<dbReference type="InterPro" id="IPR014755">
    <property type="entry name" value="Cu-Rt/internalin_Ig-like"/>
</dbReference>
<name>A0A2A7UVA3_COMTR</name>
<dbReference type="InterPro" id="IPR008979">
    <property type="entry name" value="Galactose-bd-like_sf"/>
</dbReference>
<evidence type="ECO:0000256" key="1">
    <source>
        <dbReference type="ARBA" id="ARBA00022670"/>
    </source>
</evidence>
<dbReference type="InterPro" id="IPR032812">
    <property type="entry name" value="SbsA_Ig"/>
</dbReference>
<keyword evidence="1" id="KW-0645">Protease</keyword>
<evidence type="ECO:0000313" key="8">
    <source>
        <dbReference type="EMBL" id="PEH89192.1"/>
    </source>
</evidence>
<evidence type="ECO:0000259" key="6">
    <source>
        <dbReference type="PROSITE" id="PS50268"/>
    </source>
</evidence>
<evidence type="ECO:0000256" key="4">
    <source>
        <dbReference type="ARBA" id="ARBA00022801"/>
    </source>
</evidence>
<evidence type="ECO:0000313" key="9">
    <source>
        <dbReference type="Proteomes" id="UP000220246"/>
    </source>
</evidence>
<dbReference type="OrthoDB" id="8824730at2"/>
<reference evidence="9" key="1">
    <citation type="submission" date="2017-09" db="EMBL/GenBank/DDBJ databases">
        <title>FDA dAtabase for Regulatory Grade micrObial Sequences (FDA-ARGOS): Supporting development and validation of Infectious Disease Dx tests.</title>
        <authorList>
            <person name="Minogue T."/>
            <person name="Wolcott M."/>
            <person name="Wasieloski L."/>
            <person name="Aguilar W."/>
            <person name="Moore D."/>
            <person name="Tallon L."/>
            <person name="Sadzewicz L."/>
            <person name="Ott S."/>
            <person name="Zhao X."/>
            <person name="Nagaraj S."/>
            <person name="Vavikolanu K."/>
            <person name="Aluvathingal J."/>
            <person name="Nadendla S."/>
            <person name="Sichtig H."/>
        </authorList>
    </citation>
    <scope>NUCLEOTIDE SEQUENCE [LARGE SCALE GENOMIC DNA]</scope>
    <source>
        <strain evidence="9">FDAARGOS_394</strain>
    </source>
</reference>
<dbReference type="Gene3D" id="2.60.120.260">
    <property type="entry name" value="Galactose-binding domain-like"/>
    <property type="match status" value="1"/>
</dbReference>
<evidence type="ECO:0000256" key="2">
    <source>
        <dbReference type="ARBA" id="ARBA00022692"/>
    </source>
</evidence>
<evidence type="ECO:0000256" key="3">
    <source>
        <dbReference type="ARBA" id="ARBA00022729"/>
    </source>
</evidence>
<dbReference type="CDD" id="cd11304">
    <property type="entry name" value="Cadherin_repeat"/>
    <property type="match status" value="1"/>
</dbReference>
<dbReference type="InterPro" id="IPR002126">
    <property type="entry name" value="Cadherin-like_dom"/>
</dbReference>
<dbReference type="PROSITE" id="PS51829">
    <property type="entry name" value="P_HOMO_B"/>
    <property type="match status" value="1"/>
</dbReference>
<dbReference type="Gene3D" id="2.60.40.1220">
    <property type="match status" value="1"/>
</dbReference>
<keyword evidence="5" id="KW-0472">Membrane</keyword>
<comment type="caution">
    <text evidence="8">The sequence shown here is derived from an EMBL/GenBank/DDBJ whole genome shotgun (WGS) entry which is preliminary data.</text>
</comment>
<dbReference type="EMBL" id="PDEA01000001">
    <property type="protein sequence ID" value="PEH89192.1"/>
    <property type="molecule type" value="Genomic_DNA"/>
</dbReference>
<dbReference type="SUPFAM" id="SSF49313">
    <property type="entry name" value="Cadherin-like"/>
    <property type="match status" value="1"/>
</dbReference>
<keyword evidence="4" id="KW-0378">Hydrolase</keyword>